<evidence type="ECO:0000313" key="7">
    <source>
        <dbReference type="Proteomes" id="UP001500730"/>
    </source>
</evidence>
<organism evidence="6 7">
    <name type="scientific">Terrabacter carboxydivorans</name>
    <dbReference type="NCBI Taxonomy" id="619730"/>
    <lineage>
        <taxon>Bacteria</taxon>
        <taxon>Bacillati</taxon>
        <taxon>Actinomycetota</taxon>
        <taxon>Actinomycetes</taxon>
        <taxon>Micrococcales</taxon>
        <taxon>Intrasporangiaceae</taxon>
        <taxon>Terrabacter</taxon>
    </lineage>
</organism>
<dbReference type="RefSeq" id="WP_344254739.1">
    <property type="nucleotide sequence ID" value="NZ_BAAARE010000008.1"/>
</dbReference>
<dbReference type="SMART" id="SM01012">
    <property type="entry name" value="ANTAR"/>
    <property type="match status" value="1"/>
</dbReference>
<dbReference type="InterPro" id="IPR003018">
    <property type="entry name" value="GAF"/>
</dbReference>
<proteinExistence type="predicted"/>
<dbReference type="InterPro" id="IPR029016">
    <property type="entry name" value="GAF-like_dom_sf"/>
</dbReference>
<keyword evidence="7" id="KW-1185">Reference proteome</keyword>
<reference evidence="7" key="1">
    <citation type="journal article" date="2019" name="Int. J. Syst. Evol. Microbiol.">
        <title>The Global Catalogue of Microorganisms (GCM) 10K type strain sequencing project: providing services to taxonomists for standard genome sequencing and annotation.</title>
        <authorList>
            <consortium name="The Broad Institute Genomics Platform"/>
            <consortium name="The Broad Institute Genome Sequencing Center for Infectious Disease"/>
            <person name="Wu L."/>
            <person name="Ma J."/>
        </authorList>
    </citation>
    <scope>NUCLEOTIDE SEQUENCE [LARGE SCALE GENOMIC DNA]</scope>
    <source>
        <strain evidence="7">JCM 16259</strain>
    </source>
</reference>
<comment type="caution">
    <text evidence="6">The sequence shown here is derived from an EMBL/GenBank/DDBJ whole genome shotgun (WGS) entry which is preliminary data.</text>
</comment>
<evidence type="ECO:0000256" key="1">
    <source>
        <dbReference type="ARBA" id="ARBA00022679"/>
    </source>
</evidence>
<keyword evidence="1" id="KW-0808">Transferase</keyword>
<accession>A0ABP5YJ67</accession>
<dbReference type="InterPro" id="IPR012074">
    <property type="entry name" value="GAF_ANTAR"/>
</dbReference>
<name>A0ABP5YJ67_9MICO</name>
<dbReference type="InterPro" id="IPR036388">
    <property type="entry name" value="WH-like_DNA-bd_sf"/>
</dbReference>
<evidence type="ECO:0000256" key="2">
    <source>
        <dbReference type="ARBA" id="ARBA00022777"/>
    </source>
</evidence>
<dbReference type="SUPFAM" id="SSF55781">
    <property type="entry name" value="GAF domain-like"/>
    <property type="match status" value="1"/>
</dbReference>
<dbReference type="Gene3D" id="3.30.450.40">
    <property type="match status" value="1"/>
</dbReference>
<dbReference type="PROSITE" id="PS50921">
    <property type="entry name" value="ANTAR"/>
    <property type="match status" value="1"/>
</dbReference>
<evidence type="ECO:0000256" key="3">
    <source>
        <dbReference type="ARBA" id="ARBA00023015"/>
    </source>
</evidence>
<keyword evidence="3" id="KW-0805">Transcription regulation</keyword>
<sequence length="246" mass="27175">MSAISAERLAETFVHVADTLVDDFDLIDFLTVVTERAAELAGSSASGLLLSDENAHLQFMAASTESARIVELFQVQRLEGPCQDCFREGRAVREAELEKAAARWPQFAPLAVSAGFHSVHAFPMRHQQTVIGALNLFDTDPRVFSDADAHLLQALADVATIGLLQERTIRHGELLTEQLQRALNSRITIEQAKGALSQLHAVTPDTAFEMLRAYSRRHHYRLTDVADAVLHDRASHPELTAATRSR</sequence>
<dbReference type="Gene3D" id="1.10.10.10">
    <property type="entry name" value="Winged helix-like DNA-binding domain superfamily/Winged helix DNA-binding domain"/>
    <property type="match status" value="1"/>
</dbReference>
<dbReference type="SMART" id="SM00065">
    <property type="entry name" value="GAF"/>
    <property type="match status" value="1"/>
</dbReference>
<feature type="domain" description="ANTAR" evidence="5">
    <location>
        <begin position="169"/>
        <end position="230"/>
    </location>
</feature>
<dbReference type="EMBL" id="BAAARE010000008">
    <property type="protein sequence ID" value="GAA2482183.1"/>
    <property type="molecule type" value="Genomic_DNA"/>
</dbReference>
<evidence type="ECO:0000256" key="4">
    <source>
        <dbReference type="ARBA" id="ARBA00023163"/>
    </source>
</evidence>
<keyword evidence="4" id="KW-0804">Transcription</keyword>
<evidence type="ECO:0000259" key="5">
    <source>
        <dbReference type="PROSITE" id="PS50921"/>
    </source>
</evidence>
<gene>
    <name evidence="6" type="ORF">GCM10009858_19930</name>
</gene>
<dbReference type="SUPFAM" id="SSF52172">
    <property type="entry name" value="CheY-like"/>
    <property type="match status" value="1"/>
</dbReference>
<protein>
    <submittedName>
        <fullName evidence="6">GAF and ANTAR domain-containing protein</fullName>
    </submittedName>
</protein>
<dbReference type="Pfam" id="PF03861">
    <property type="entry name" value="ANTAR"/>
    <property type="match status" value="1"/>
</dbReference>
<dbReference type="Pfam" id="PF13185">
    <property type="entry name" value="GAF_2"/>
    <property type="match status" value="1"/>
</dbReference>
<keyword evidence="2" id="KW-0418">Kinase</keyword>
<evidence type="ECO:0000313" key="6">
    <source>
        <dbReference type="EMBL" id="GAA2482183.1"/>
    </source>
</evidence>
<dbReference type="InterPro" id="IPR011006">
    <property type="entry name" value="CheY-like_superfamily"/>
</dbReference>
<dbReference type="Proteomes" id="UP001500730">
    <property type="component" value="Unassembled WGS sequence"/>
</dbReference>
<dbReference type="PIRSF" id="PIRSF036625">
    <property type="entry name" value="GAF_ANTAR"/>
    <property type="match status" value="1"/>
</dbReference>
<dbReference type="InterPro" id="IPR005561">
    <property type="entry name" value="ANTAR"/>
</dbReference>